<dbReference type="SUPFAM" id="SSF52540">
    <property type="entry name" value="P-loop containing nucleoside triphosphate hydrolases"/>
    <property type="match status" value="1"/>
</dbReference>
<name>A0A9P7GXK0_9HYPO</name>
<dbReference type="EMBL" id="JAGPUO010000033">
    <property type="protein sequence ID" value="KAG5655210.1"/>
    <property type="molecule type" value="Genomic_DNA"/>
</dbReference>
<gene>
    <name evidence="4" type="ORF">KAF25_010944</name>
</gene>
<dbReference type="PANTHER" id="PTHR10039:SF5">
    <property type="entry name" value="NACHT DOMAIN-CONTAINING PROTEIN"/>
    <property type="match status" value="1"/>
</dbReference>
<feature type="region of interest" description="Disordered" evidence="2">
    <location>
        <begin position="860"/>
        <end position="886"/>
    </location>
</feature>
<evidence type="ECO:0000256" key="2">
    <source>
        <dbReference type="SAM" id="MobiDB-lite"/>
    </source>
</evidence>
<dbReference type="Proteomes" id="UP000782241">
    <property type="component" value="Unassembled WGS sequence"/>
</dbReference>
<organism evidence="4 5">
    <name type="scientific">Fusarium avenaceum</name>
    <dbReference type="NCBI Taxonomy" id="40199"/>
    <lineage>
        <taxon>Eukaryota</taxon>
        <taxon>Fungi</taxon>
        <taxon>Dikarya</taxon>
        <taxon>Ascomycota</taxon>
        <taxon>Pezizomycotina</taxon>
        <taxon>Sordariomycetes</taxon>
        <taxon>Hypocreomycetidae</taxon>
        <taxon>Hypocreales</taxon>
        <taxon>Nectriaceae</taxon>
        <taxon>Fusarium</taxon>
        <taxon>Fusarium tricinctum species complex</taxon>
    </lineage>
</organism>
<evidence type="ECO:0000259" key="3">
    <source>
        <dbReference type="Pfam" id="PF24883"/>
    </source>
</evidence>
<accession>A0A9P7GXK0</accession>
<evidence type="ECO:0000313" key="5">
    <source>
        <dbReference type="Proteomes" id="UP000782241"/>
    </source>
</evidence>
<dbReference type="InterPro" id="IPR027417">
    <property type="entry name" value="P-loop_NTPase"/>
</dbReference>
<keyword evidence="1" id="KW-0677">Repeat</keyword>
<comment type="caution">
    <text evidence="4">The sequence shown here is derived from an EMBL/GenBank/DDBJ whole genome shotgun (WGS) entry which is preliminary data.</text>
</comment>
<dbReference type="AlphaFoldDB" id="A0A9P7GXK0"/>
<proteinExistence type="predicted"/>
<keyword evidence="5" id="KW-1185">Reference proteome</keyword>
<dbReference type="Pfam" id="PF24883">
    <property type="entry name" value="NPHP3_N"/>
    <property type="match status" value="1"/>
</dbReference>
<reference evidence="4" key="1">
    <citation type="submission" date="2021-04" db="EMBL/GenBank/DDBJ databases">
        <title>Draft genome of Fusarium avenaceum strain F156N33, isolated from an atmospheric sample in Virginia.</title>
        <authorList>
            <person name="Yang S."/>
            <person name="Vinatzer B.A."/>
            <person name="Coleman J."/>
        </authorList>
    </citation>
    <scope>NUCLEOTIDE SEQUENCE</scope>
    <source>
        <strain evidence="4">F156N33</strain>
    </source>
</reference>
<dbReference type="PANTHER" id="PTHR10039">
    <property type="entry name" value="AMELOGENIN"/>
    <property type="match status" value="1"/>
</dbReference>
<evidence type="ECO:0000313" key="4">
    <source>
        <dbReference type="EMBL" id="KAG5655210.1"/>
    </source>
</evidence>
<protein>
    <recommendedName>
        <fullName evidence="3">Nephrocystin 3-like N-terminal domain-containing protein</fullName>
    </recommendedName>
</protein>
<dbReference type="Gene3D" id="3.40.50.300">
    <property type="entry name" value="P-loop containing nucleotide triphosphate hydrolases"/>
    <property type="match status" value="1"/>
</dbReference>
<evidence type="ECO:0000256" key="1">
    <source>
        <dbReference type="ARBA" id="ARBA00022737"/>
    </source>
</evidence>
<feature type="domain" description="Nephrocystin 3-like N-terminal" evidence="3">
    <location>
        <begin position="269"/>
        <end position="447"/>
    </location>
</feature>
<dbReference type="InterPro" id="IPR056884">
    <property type="entry name" value="NPHP3-like_N"/>
</dbReference>
<sequence length="1020" mass="117744">MDPVTAVGLASAIISFVPLGFKLLQSAHEIRDSIDGSLDRNQTRKSIMDEMQAVSNRLKPTDQTRIAEQKGLYELAVRCHELSQKILNLLNKISPKTPRSFENYRSAIRAWRKEDEIKDLEKQLNECRDQLLLGLVNLSSQDSAIYSRQLLAIAKHDSTRIEELRLHMESIRAGVEAQQIGIEVSVQLRQLLGLQEESLALIHQQRILESMRFEGIHQRDDSVYYPHESTFNWLLTDDAIMETEESFNLTRPTQRDQAQMNEMKTHSRACFLNWLGSSEGIFHISGKLGSGKSTLMKLLGTHTKTQNELQKWAGNRLLLTSRFFFWKPGSQLQKSLTGLYRSLLYDILRARPELTQHAFPELWEDMKSSPWQIQAKFDIPTDTAKSAIERIIFNTTRFATEICFCFFIDGLDEYEQSHDRDYVYLVRQLNNWVQSSQGRLKLVISSRDYNVFLNGFPIGYRLELHDLTWFDMKRYVRDALAHLQDSNLREYFSRRIPQKANGIFLWTVLVVYEIRKKAEDEIPQDQLYQLVDSLPQELEGLFQHILSGLDTNSRQTAYQTMSILRTAQKHHLSFTLLEFSFLEDYQKDPQFSIREDFLTDVLRTKRPPATYNKRLRGICGGLVECHNPYKPGSRGRPASLDFTHRSIHEMLDRKVIKQDMDSCLGTFCSVNALSHTTFATAKLLDKRLGGTLCAGITWMRLAERTDEPPFRTLQAMKSWVGDPLDEDSVPCQRKLLLDLQVFSHWGLHSLIRYGAITNRESFPILCQAAMVWHTDFVRWEFQSGSKSVDKSWKRALIANALLDTHLRDGLPIQELEYFFDGPFISSDRARFDGPPTKEKTEKADLDRLAEMGLLVLRGTNLRPYGNDKSSDGSAEDSPSITDDPRPIIHHATSHDLTIWQRYLVSCFLGWMGKNTGLPYPFHRDRFGFAVEQFLRRGVPSEFLASIDNPDYPTHVTLRFNELSEGFIVEVEMTDESFQKLMLWDVREGRPSLSLHRWIQALSPENKDHLLRILDSSTAKN</sequence>